<dbReference type="SUPFAM" id="SSF56112">
    <property type="entry name" value="Protein kinase-like (PK-like)"/>
    <property type="match status" value="1"/>
</dbReference>
<dbReference type="InterPro" id="IPR002575">
    <property type="entry name" value="Aminoglycoside_PTrfase"/>
</dbReference>
<dbReference type="PANTHER" id="PTHR21310">
    <property type="entry name" value="AMINOGLYCOSIDE PHOSPHOTRANSFERASE-RELATED-RELATED"/>
    <property type="match status" value="1"/>
</dbReference>
<accession>A0A066XB19</accession>
<keyword evidence="5" id="KW-0808">Transferase</keyword>
<dbReference type="OMA" id="QGWILQE"/>
<organism evidence="5 6">
    <name type="scientific">Colletotrichum sublineola</name>
    <name type="common">Sorghum anthracnose fungus</name>
    <dbReference type="NCBI Taxonomy" id="1173701"/>
    <lineage>
        <taxon>Eukaryota</taxon>
        <taxon>Fungi</taxon>
        <taxon>Dikarya</taxon>
        <taxon>Ascomycota</taxon>
        <taxon>Pezizomycotina</taxon>
        <taxon>Sordariomycetes</taxon>
        <taxon>Hypocreomycetidae</taxon>
        <taxon>Glomerellales</taxon>
        <taxon>Glomerellaceae</taxon>
        <taxon>Colletotrichum</taxon>
        <taxon>Colletotrichum graminicola species complex</taxon>
    </lineage>
</organism>
<evidence type="ECO:0000256" key="3">
    <source>
        <dbReference type="ARBA" id="ARBA00048679"/>
    </source>
</evidence>
<evidence type="ECO:0000259" key="4">
    <source>
        <dbReference type="Pfam" id="PF01636"/>
    </source>
</evidence>
<gene>
    <name evidence="5" type="ORF">CSUB01_02118</name>
</gene>
<dbReference type="PANTHER" id="PTHR21310:SF15">
    <property type="entry name" value="AMINOGLYCOSIDE PHOSPHOTRANSFERASE DOMAIN-CONTAINING PROTEIN"/>
    <property type="match status" value="1"/>
</dbReference>
<dbReference type="eggNOG" id="ENOG502SMPP">
    <property type="taxonomic scope" value="Eukaryota"/>
</dbReference>
<dbReference type="Proteomes" id="UP000027238">
    <property type="component" value="Unassembled WGS sequence"/>
</dbReference>
<dbReference type="EMBL" id="JMSE01001258">
    <property type="protein sequence ID" value="KDN63170.1"/>
    <property type="molecule type" value="Genomic_DNA"/>
</dbReference>
<dbReference type="AlphaFoldDB" id="A0A066XB19"/>
<dbReference type="HOGENOM" id="CLU_046553_0_0_1"/>
<dbReference type="Pfam" id="PF01636">
    <property type="entry name" value="APH"/>
    <property type="match status" value="1"/>
</dbReference>
<feature type="domain" description="Aminoglycoside phosphotransferase" evidence="4">
    <location>
        <begin position="90"/>
        <end position="314"/>
    </location>
</feature>
<dbReference type="Gene3D" id="3.90.1200.10">
    <property type="match status" value="1"/>
</dbReference>
<dbReference type="InterPro" id="IPR011009">
    <property type="entry name" value="Kinase-like_dom_sf"/>
</dbReference>
<reference evidence="6" key="1">
    <citation type="journal article" date="2014" name="Genome Announc.">
        <title>Draft genome sequence of Colletotrichum sublineola, a destructive pathogen of cultivated sorghum.</title>
        <authorList>
            <person name="Baroncelli R."/>
            <person name="Sanz-Martin J.M."/>
            <person name="Rech G.E."/>
            <person name="Sukno S.A."/>
            <person name="Thon M.R."/>
        </authorList>
    </citation>
    <scope>NUCLEOTIDE SEQUENCE [LARGE SCALE GENOMIC DNA]</scope>
    <source>
        <strain evidence="6">TX430BB</strain>
    </source>
</reference>
<evidence type="ECO:0000313" key="6">
    <source>
        <dbReference type="Proteomes" id="UP000027238"/>
    </source>
</evidence>
<name>A0A066XB19_COLSU</name>
<comment type="caution">
    <text evidence="5">The sequence shown here is derived from an EMBL/GenBank/DDBJ whole genome shotgun (WGS) entry which is preliminary data.</text>
</comment>
<dbReference type="EC" id="2.7.11.1" evidence="1"/>
<sequence length="432" mass="47539">MNHEKYEERIDLVRRVFQGFNIKPSDISPVDYDENLPFPYNNFIYKISLSESATQDAFPNAMPYTAKPPAQGVSDVIIRLSNPEAEGLNHDNRVENEVAAMYLAREGLARFKPEMVSVVPAVYAWQPAQPSSAGSVSSLGWIIMDFKQGVPLDKDFKSLDSSQKEDVLGQLADIFSSIQRAPLPESLDSYGGIAMKDDELVHGQMTTLSGGPWKSYGDFWFTRLSSQLEHSGSSSALQGWKPNGVRERIDNFLAAGIDNMLKDSGVDITQRALVHGDLTMNNVLFDTVTNKITGVIDFDFSYVSHPCQEFVTSFGDVGGNINGGHGPDVTQGRLPKALLTGYFEAKNMPAEAREVWSVAKAWDAALATRNVMKPSTIAGMSRLAQLAKLEGLLCPFRLAHHVFLKRLTPEQVAEHRTAAEEALIACLSSMGF</sequence>
<dbReference type="STRING" id="1173701.A0A066XB19"/>
<protein>
    <recommendedName>
        <fullName evidence="1">non-specific serine/threonine protein kinase</fullName>
        <ecNumber evidence="1">2.7.11.1</ecNumber>
    </recommendedName>
</protein>
<comment type="catalytic activity">
    <reaction evidence="2">
        <text>L-threonyl-[protein] + ATP = O-phospho-L-threonyl-[protein] + ADP + H(+)</text>
        <dbReference type="Rhea" id="RHEA:46608"/>
        <dbReference type="Rhea" id="RHEA-COMP:11060"/>
        <dbReference type="Rhea" id="RHEA-COMP:11605"/>
        <dbReference type="ChEBI" id="CHEBI:15378"/>
        <dbReference type="ChEBI" id="CHEBI:30013"/>
        <dbReference type="ChEBI" id="CHEBI:30616"/>
        <dbReference type="ChEBI" id="CHEBI:61977"/>
        <dbReference type="ChEBI" id="CHEBI:456216"/>
        <dbReference type="EC" id="2.7.11.1"/>
    </reaction>
</comment>
<dbReference type="InterPro" id="IPR008266">
    <property type="entry name" value="Tyr_kinase_AS"/>
</dbReference>
<dbReference type="GO" id="GO:0004674">
    <property type="term" value="F:protein serine/threonine kinase activity"/>
    <property type="evidence" value="ECO:0007669"/>
    <property type="project" value="UniProtKB-EC"/>
</dbReference>
<keyword evidence="6" id="KW-1185">Reference proteome</keyword>
<comment type="catalytic activity">
    <reaction evidence="3">
        <text>L-seryl-[protein] + ATP = O-phospho-L-seryl-[protein] + ADP + H(+)</text>
        <dbReference type="Rhea" id="RHEA:17989"/>
        <dbReference type="Rhea" id="RHEA-COMP:9863"/>
        <dbReference type="Rhea" id="RHEA-COMP:11604"/>
        <dbReference type="ChEBI" id="CHEBI:15378"/>
        <dbReference type="ChEBI" id="CHEBI:29999"/>
        <dbReference type="ChEBI" id="CHEBI:30616"/>
        <dbReference type="ChEBI" id="CHEBI:83421"/>
        <dbReference type="ChEBI" id="CHEBI:456216"/>
        <dbReference type="EC" id="2.7.11.1"/>
    </reaction>
</comment>
<proteinExistence type="predicted"/>
<evidence type="ECO:0000256" key="1">
    <source>
        <dbReference type="ARBA" id="ARBA00012513"/>
    </source>
</evidence>
<dbReference type="PROSITE" id="PS00109">
    <property type="entry name" value="PROTEIN_KINASE_TYR"/>
    <property type="match status" value="1"/>
</dbReference>
<evidence type="ECO:0000256" key="2">
    <source>
        <dbReference type="ARBA" id="ARBA00047899"/>
    </source>
</evidence>
<evidence type="ECO:0000313" key="5">
    <source>
        <dbReference type="EMBL" id="KDN63170.1"/>
    </source>
</evidence>
<dbReference type="InterPro" id="IPR051678">
    <property type="entry name" value="AGP_Transferase"/>
</dbReference>
<dbReference type="OrthoDB" id="2831558at2759"/>